<dbReference type="Proteomes" id="UP000263642">
    <property type="component" value="Unassembled WGS sequence"/>
</dbReference>
<organism evidence="1 2">
    <name type="scientific">Gimesia maris</name>
    <dbReference type="NCBI Taxonomy" id="122"/>
    <lineage>
        <taxon>Bacteria</taxon>
        <taxon>Pseudomonadati</taxon>
        <taxon>Planctomycetota</taxon>
        <taxon>Planctomycetia</taxon>
        <taxon>Planctomycetales</taxon>
        <taxon>Planctomycetaceae</taxon>
        <taxon>Gimesia</taxon>
    </lineage>
</organism>
<dbReference type="AlphaFoldDB" id="A0A3D3R8Y0"/>
<name>A0A3D3R8Y0_9PLAN</name>
<gene>
    <name evidence="1" type="ORF">DIT97_16515</name>
</gene>
<accession>A0A3D3R8Y0</accession>
<dbReference type="EMBL" id="DQAY01000102">
    <property type="protein sequence ID" value="HCO24548.1"/>
    <property type="molecule type" value="Genomic_DNA"/>
</dbReference>
<evidence type="ECO:0000313" key="2">
    <source>
        <dbReference type="Proteomes" id="UP000263642"/>
    </source>
</evidence>
<proteinExistence type="predicted"/>
<comment type="caution">
    <text evidence="1">The sequence shown here is derived from an EMBL/GenBank/DDBJ whole genome shotgun (WGS) entry which is preliminary data.</text>
</comment>
<reference evidence="1 2" key="1">
    <citation type="journal article" date="2018" name="Nat. Biotechnol.">
        <title>A standardized bacterial taxonomy based on genome phylogeny substantially revises the tree of life.</title>
        <authorList>
            <person name="Parks D.H."/>
            <person name="Chuvochina M."/>
            <person name="Waite D.W."/>
            <person name="Rinke C."/>
            <person name="Skarshewski A."/>
            <person name="Chaumeil P.A."/>
            <person name="Hugenholtz P."/>
        </authorList>
    </citation>
    <scope>NUCLEOTIDE SEQUENCE [LARGE SCALE GENOMIC DNA]</scope>
    <source>
        <strain evidence="1">UBA9375</strain>
    </source>
</reference>
<evidence type="ECO:0000313" key="1">
    <source>
        <dbReference type="EMBL" id="HCO24548.1"/>
    </source>
</evidence>
<protein>
    <submittedName>
        <fullName evidence="1">Uncharacterized protein</fullName>
    </submittedName>
</protein>
<sequence>MSAQKKKHFYVEPLLEQFKDADLRTAAFYIITGIGGGAYASDFISSAMLFSKLPCPETAAILVASDQSMLEIIQRSSESLMDEMINDEHEFEIEHFNDWMKAFEVNRRACDGIYNFLGQGLEENRITIRFDEPGYNHRLKDRLTLFGIQKGMFQRRTNFLKNQLINNRRLFHATLDLICIRDSDHNPPKYLSATGEQVQLKQFDASEIQYELRAAGEEFRQLVARLREDENPDAEIQNS</sequence>